<organism evidence="2 3">
    <name type="scientific">Paracoccus amoyensis</name>
    <dbReference type="NCBI Taxonomy" id="2760093"/>
    <lineage>
        <taxon>Bacteria</taxon>
        <taxon>Pseudomonadati</taxon>
        <taxon>Pseudomonadota</taxon>
        <taxon>Alphaproteobacteria</taxon>
        <taxon>Rhodobacterales</taxon>
        <taxon>Paracoccaceae</taxon>
        <taxon>Paracoccus</taxon>
    </lineage>
</organism>
<dbReference type="Gene3D" id="3.10.129.10">
    <property type="entry name" value="Hotdog Thioesterase"/>
    <property type="match status" value="1"/>
</dbReference>
<accession>A0A926GGX9</accession>
<dbReference type="Proteomes" id="UP000608594">
    <property type="component" value="Unassembled WGS sequence"/>
</dbReference>
<evidence type="ECO:0000259" key="1">
    <source>
        <dbReference type="Pfam" id="PF01575"/>
    </source>
</evidence>
<dbReference type="PANTHER" id="PTHR42993">
    <property type="entry name" value="MAOC-LIKE DEHYDRATASE DOMAIN-CONTAINING PROTEIN"/>
    <property type="match status" value="1"/>
</dbReference>
<dbReference type="InterPro" id="IPR039375">
    <property type="entry name" value="NodN-like"/>
</dbReference>
<dbReference type="SUPFAM" id="SSF54637">
    <property type="entry name" value="Thioesterase/thiol ester dehydrase-isomerase"/>
    <property type="match status" value="1"/>
</dbReference>
<evidence type="ECO:0000313" key="2">
    <source>
        <dbReference type="EMBL" id="MBC9248431.1"/>
    </source>
</evidence>
<dbReference type="InterPro" id="IPR029069">
    <property type="entry name" value="HotDog_dom_sf"/>
</dbReference>
<proteinExistence type="predicted"/>
<dbReference type="InterPro" id="IPR002539">
    <property type="entry name" value="MaoC-like_dom"/>
</dbReference>
<comment type="caution">
    <text evidence="2">The sequence shown here is derived from an EMBL/GenBank/DDBJ whole genome shotgun (WGS) entry which is preliminary data.</text>
</comment>
<dbReference type="PANTHER" id="PTHR42993:SF1">
    <property type="entry name" value="MAOC-LIKE DEHYDRATASE DOMAIN-CONTAINING PROTEIN"/>
    <property type="match status" value="1"/>
</dbReference>
<reference evidence="2" key="1">
    <citation type="submission" date="2020-08" db="EMBL/GenBank/DDBJ databases">
        <title>Paracoccus amoyensis sp. nov., isolated from the surface seawater at coast of Xiamen, Fujian.</title>
        <authorList>
            <person name="Lyu L."/>
        </authorList>
    </citation>
    <scope>NUCLEOTIDE SEQUENCE</scope>
    <source>
        <strain evidence="2">11-3</strain>
    </source>
</reference>
<evidence type="ECO:0000313" key="3">
    <source>
        <dbReference type="Proteomes" id="UP000608594"/>
    </source>
</evidence>
<protein>
    <submittedName>
        <fullName evidence="2">MaoC family dehydratase</fullName>
    </submittedName>
</protein>
<gene>
    <name evidence="2" type="ORF">H4P12_17340</name>
</gene>
<dbReference type="EMBL" id="JACOQL010000006">
    <property type="protein sequence ID" value="MBC9248431.1"/>
    <property type="molecule type" value="Genomic_DNA"/>
</dbReference>
<sequence>MTIPNNYSTRTLKDFVGHDFGATEPVTISQSDINDFARITGDHQWIHVDVERARAESPFGGPVAHGFLTLSLLASAVQEAGIVPADAAGAINYGLDNVRFLAPVPAGARVTASFVLKEIEDKGPKGQLLRLSAVLNIEGSEKPAIIGDVLALVMG</sequence>
<keyword evidence="3" id="KW-1185">Reference proteome</keyword>
<name>A0A926GGX9_9RHOB</name>
<dbReference type="RefSeq" id="WP_187794893.1">
    <property type="nucleotide sequence ID" value="NZ_JACOQL010000006.1"/>
</dbReference>
<dbReference type="Pfam" id="PF01575">
    <property type="entry name" value="MaoC_dehydratas"/>
    <property type="match status" value="1"/>
</dbReference>
<dbReference type="AlphaFoldDB" id="A0A926GGX9"/>
<dbReference type="CDD" id="cd03450">
    <property type="entry name" value="NodN"/>
    <property type="match status" value="1"/>
</dbReference>
<feature type="domain" description="MaoC-like" evidence="1">
    <location>
        <begin position="16"/>
        <end position="122"/>
    </location>
</feature>